<gene>
    <name evidence="1" type="ORF">LCGC14_0882610</name>
</gene>
<proteinExistence type="predicted"/>
<dbReference type="EMBL" id="LAZR01002786">
    <property type="protein sequence ID" value="KKN25633.1"/>
    <property type="molecule type" value="Genomic_DNA"/>
</dbReference>
<evidence type="ECO:0000313" key="1">
    <source>
        <dbReference type="EMBL" id="KKN25633.1"/>
    </source>
</evidence>
<reference evidence="1" key="1">
    <citation type="journal article" date="2015" name="Nature">
        <title>Complex archaea that bridge the gap between prokaryotes and eukaryotes.</title>
        <authorList>
            <person name="Spang A."/>
            <person name="Saw J.H."/>
            <person name="Jorgensen S.L."/>
            <person name="Zaremba-Niedzwiedzka K."/>
            <person name="Martijn J."/>
            <person name="Lind A.E."/>
            <person name="van Eijk R."/>
            <person name="Schleper C."/>
            <person name="Guy L."/>
            <person name="Ettema T.J."/>
        </authorList>
    </citation>
    <scope>NUCLEOTIDE SEQUENCE</scope>
</reference>
<name>A0A0F9S8D3_9ZZZZ</name>
<organism evidence="1">
    <name type="scientific">marine sediment metagenome</name>
    <dbReference type="NCBI Taxonomy" id="412755"/>
    <lineage>
        <taxon>unclassified sequences</taxon>
        <taxon>metagenomes</taxon>
        <taxon>ecological metagenomes</taxon>
    </lineage>
</organism>
<comment type="caution">
    <text evidence="1">The sequence shown here is derived from an EMBL/GenBank/DDBJ whole genome shotgun (WGS) entry which is preliminary data.</text>
</comment>
<sequence>MTIVRIKMLQDFLYNKGTRSLIEGDKYYAIDDAGYYWSIQDGNGTPFTVVVPRVVKRVHSGSEHEFVNTAEIVLAWH</sequence>
<accession>A0A0F9S8D3</accession>
<protein>
    <submittedName>
        <fullName evidence="1">Uncharacterized protein</fullName>
    </submittedName>
</protein>
<dbReference type="AlphaFoldDB" id="A0A0F9S8D3"/>